<proteinExistence type="predicted"/>
<evidence type="ECO:0000256" key="1">
    <source>
        <dbReference type="SAM" id="MobiDB-lite"/>
    </source>
</evidence>
<gene>
    <name evidence="2" type="ORF">PEPS_44950</name>
</gene>
<organism evidence="2 3">
    <name type="scientific">Persicobacter psychrovividus</name>
    <dbReference type="NCBI Taxonomy" id="387638"/>
    <lineage>
        <taxon>Bacteria</taxon>
        <taxon>Pseudomonadati</taxon>
        <taxon>Bacteroidota</taxon>
        <taxon>Cytophagia</taxon>
        <taxon>Cytophagales</taxon>
        <taxon>Persicobacteraceae</taxon>
        <taxon>Persicobacter</taxon>
    </lineage>
</organism>
<geneLocation type="plasmid" evidence="2 3">
    <name>pPP7</name>
</geneLocation>
<reference evidence="2 3" key="1">
    <citation type="submission" date="2021-12" db="EMBL/GenBank/DDBJ databases">
        <title>Genome sequencing of bacteria with rrn-lacking chromosome and rrn-plasmid.</title>
        <authorList>
            <person name="Anda M."/>
            <person name="Iwasaki W."/>
        </authorList>
    </citation>
    <scope>NUCLEOTIDE SEQUENCE [LARGE SCALE GENOMIC DNA]</scope>
    <source>
        <strain evidence="2 3">NBRC 101262</strain>
        <plasmid evidence="2 3">pPP7</plasmid>
    </source>
</reference>
<evidence type="ECO:0000313" key="3">
    <source>
        <dbReference type="Proteomes" id="UP001354989"/>
    </source>
</evidence>
<accession>A0ABM7VMH9</accession>
<protein>
    <submittedName>
        <fullName evidence="2">Uncharacterized protein</fullName>
    </submittedName>
</protein>
<name>A0ABM7VMH9_9BACT</name>
<feature type="region of interest" description="Disordered" evidence="1">
    <location>
        <begin position="1"/>
        <end position="36"/>
    </location>
</feature>
<keyword evidence="3" id="KW-1185">Reference proteome</keyword>
<sequence length="36" mass="4116">MSQREALPIGVQTFEKLRESDQHDVSKKQNPYGLNA</sequence>
<dbReference type="Proteomes" id="UP001354989">
    <property type="component" value="Plasmid pPP7"/>
</dbReference>
<keyword evidence="2" id="KW-0614">Plasmid</keyword>
<evidence type="ECO:0000313" key="2">
    <source>
        <dbReference type="EMBL" id="BDD02215.1"/>
    </source>
</evidence>
<dbReference type="EMBL" id="AP025299">
    <property type="protein sequence ID" value="BDD02215.1"/>
    <property type="molecule type" value="Genomic_DNA"/>
</dbReference>
<feature type="compositionally biased region" description="Basic and acidic residues" evidence="1">
    <location>
        <begin position="15"/>
        <end position="27"/>
    </location>
</feature>